<organism evidence="1 2">
    <name type="scientific">Prauserella endophytica</name>
    <dbReference type="NCBI Taxonomy" id="1592324"/>
    <lineage>
        <taxon>Bacteria</taxon>
        <taxon>Bacillati</taxon>
        <taxon>Actinomycetota</taxon>
        <taxon>Actinomycetes</taxon>
        <taxon>Pseudonocardiales</taxon>
        <taxon>Pseudonocardiaceae</taxon>
        <taxon>Prauserella</taxon>
        <taxon>Prauserella coralliicola group</taxon>
    </lineage>
</organism>
<protein>
    <submittedName>
        <fullName evidence="1">Uncharacterized protein</fullName>
    </submittedName>
</protein>
<dbReference type="EMBL" id="SWMS01000030">
    <property type="protein sequence ID" value="TKG61533.1"/>
    <property type="molecule type" value="Genomic_DNA"/>
</dbReference>
<evidence type="ECO:0000313" key="1">
    <source>
        <dbReference type="EMBL" id="TKG61533.1"/>
    </source>
</evidence>
<gene>
    <name evidence="1" type="ORF">FCN18_33380</name>
</gene>
<evidence type="ECO:0000313" key="2">
    <source>
        <dbReference type="Proteomes" id="UP000309992"/>
    </source>
</evidence>
<sequence length="240" mass="26715">MNSAHPPDAGNELADVQAFDDLVARIYADQLPAATRELALALAWVCTRDPDRHKPDAGPSLHRAATLLGRDENGRWRHKQALAEDAPRYEIPRHFRVPGTCVGPRLRPYRARTAAAAPTPRERSDRDLVCGATARLNVTEHDMHTGQVSEVYWFCRRHAEHADRVRNQIDDRGTPPTALPNVGGYLGRYFNHVGLIHAYTSVLPTWTTPAAGLCRDDWPHPADVTRSPRRPRLALVISAG</sequence>
<proteinExistence type="predicted"/>
<comment type="caution">
    <text evidence="1">The sequence shown here is derived from an EMBL/GenBank/DDBJ whole genome shotgun (WGS) entry which is preliminary data.</text>
</comment>
<reference evidence="1 2" key="1">
    <citation type="journal article" date="2015" name="Antonie Van Leeuwenhoek">
        <title>Prauserella endophytica sp. nov., an endophytic actinobacterium isolated from Tamarix taklamakanensis.</title>
        <authorList>
            <person name="Liu J.M."/>
            <person name="Habden X."/>
            <person name="Guo L."/>
            <person name="Tuo L."/>
            <person name="Jiang Z.K."/>
            <person name="Liu S.W."/>
            <person name="Liu X.F."/>
            <person name="Chen L."/>
            <person name="Li R.F."/>
            <person name="Zhang Y.Q."/>
            <person name="Sun C.H."/>
        </authorList>
    </citation>
    <scope>NUCLEOTIDE SEQUENCE [LARGE SCALE GENOMIC DNA]</scope>
    <source>
        <strain evidence="1 2">CGMCC 4.7182</strain>
    </source>
</reference>
<keyword evidence="2" id="KW-1185">Reference proteome</keyword>
<dbReference type="Proteomes" id="UP000309992">
    <property type="component" value="Unassembled WGS sequence"/>
</dbReference>
<accession>A0ABY2RUX4</accession>
<dbReference type="RefSeq" id="WP_137097009.1">
    <property type="nucleotide sequence ID" value="NZ_SWMS01000030.1"/>
</dbReference>
<name>A0ABY2RUX4_9PSEU</name>